<dbReference type="EMBL" id="JBHTJH010000004">
    <property type="protein sequence ID" value="MFD0862181.1"/>
    <property type="molecule type" value="Genomic_DNA"/>
</dbReference>
<evidence type="ECO:0000259" key="8">
    <source>
        <dbReference type="Pfam" id="PF05193"/>
    </source>
</evidence>
<evidence type="ECO:0000313" key="10">
    <source>
        <dbReference type="Proteomes" id="UP001596978"/>
    </source>
</evidence>
<dbReference type="InterPro" id="IPR011765">
    <property type="entry name" value="Pept_M16_N"/>
</dbReference>
<organism evidence="9 10">
    <name type="scientific">Sungkyunkwania multivorans</name>
    <dbReference type="NCBI Taxonomy" id="1173618"/>
    <lineage>
        <taxon>Bacteria</taxon>
        <taxon>Pseudomonadati</taxon>
        <taxon>Bacteroidota</taxon>
        <taxon>Flavobacteriia</taxon>
        <taxon>Flavobacteriales</taxon>
        <taxon>Flavobacteriaceae</taxon>
        <taxon>Sungkyunkwania</taxon>
    </lineage>
</organism>
<keyword evidence="4" id="KW-0862">Zinc</keyword>
<dbReference type="InterPro" id="IPR050626">
    <property type="entry name" value="Peptidase_M16"/>
</dbReference>
<dbReference type="InterPro" id="IPR007863">
    <property type="entry name" value="Peptidase_M16_C"/>
</dbReference>
<evidence type="ECO:0000256" key="3">
    <source>
        <dbReference type="ARBA" id="ARBA00022801"/>
    </source>
</evidence>
<dbReference type="SUPFAM" id="SSF63411">
    <property type="entry name" value="LuxS/MPP-like metallohydrolase"/>
    <property type="match status" value="2"/>
</dbReference>
<dbReference type="Gene3D" id="3.30.830.10">
    <property type="entry name" value="Metalloenzyme, LuxS/M16 peptidase-like"/>
    <property type="match status" value="2"/>
</dbReference>
<proteinExistence type="inferred from homology"/>
<dbReference type="PANTHER" id="PTHR43690:SF17">
    <property type="entry name" value="PROTEIN YHJJ"/>
    <property type="match status" value="1"/>
</dbReference>
<evidence type="ECO:0000313" key="9">
    <source>
        <dbReference type="EMBL" id="MFD0862181.1"/>
    </source>
</evidence>
<dbReference type="RefSeq" id="WP_386406613.1">
    <property type="nucleotide sequence ID" value="NZ_JBHTJH010000004.1"/>
</dbReference>
<evidence type="ECO:0000256" key="5">
    <source>
        <dbReference type="ARBA" id="ARBA00023049"/>
    </source>
</evidence>
<evidence type="ECO:0000256" key="1">
    <source>
        <dbReference type="ARBA" id="ARBA00007261"/>
    </source>
</evidence>
<evidence type="ECO:0000256" key="4">
    <source>
        <dbReference type="ARBA" id="ARBA00022833"/>
    </source>
</evidence>
<keyword evidence="3" id="KW-0378">Hydrolase</keyword>
<feature type="signal peptide" evidence="6">
    <location>
        <begin position="1"/>
        <end position="21"/>
    </location>
</feature>
<protein>
    <submittedName>
        <fullName evidence="9">M16 family metallopeptidase</fullName>
    </submittedName>
</protein>
<feature type="chain" id="PRO_5046951182" evidence="6">
    <location>
        <begin position="22"/>
        <end position="465"/>
    </location>
</feature>
<dbReference type="InterPro" id="IPR011249">
    <property type="entry name" value="Metalloenz_LuxS/M16"/>
</dbReference>
<keyword evidence="10" id="KW-1185">Reference proteome</keyword>
<dbReference type="PANTHER" id="PTHR43690">
    <property type="entry name" value="NARDILYSIN"/>
    <property type="match status" value="1"/>
</dbReference>
<sequence>MKVILKTLCLCSLALFVISCGQDKKPEETQETSQFKVPVEYYKLDNGLKVILSKDETAPTTVIAVYYNIGFRIEPRDRTGFAHLFEHMMFQGSQNLGKMEFIQLVQKNGGILNGSTRFDFTNYFEVVPSHKLETMLWAEADRMRGLAITQENLTNQQGVVKNEVKVNVLNQPYGGFPWLDMPQYANTNWYNAHNFYGDLEDLDAANLEDVANFFKTYYAPNNAALSVVGDFDTAATKAMIQKYFGDIPASELPEKPDISEPRQEEEKRFVKDDKLANKPATAIAYHMPERNTPEYYAMGLLDQILVQGENALLVQKLEKEKGYTSSVSGGINYLGNMFNYNGPMQWMFNLTYDNETSEADVITAVDEVISKIEAGVTQEMLDNAIVKMRSQLYDDLGGFFGLGRADLLCSFALFDDNPDRINTIEDEFRKVTPELVNKTIKEYLRPTNRTILTVNPLAKQENPQS</sequence>
<comment type="caution">
    <text evidence="9">The sequence shown here is derived from an EMBL/GenBank/DDBJ whole genome shotgun (WGS) entry which is preliminary data.</text>
</comment>
<dbReference type="Pfam" id="PF00675">
    <property type="entry name" value="Peptidase_M16"/>
    <property type="match status" value="1"/>
</dbReference>
<feature type="domain" description="Peptidase M16 C-terminal" evidence="8">
    <location>
        <begin position="206"/>
        <end position="385"/>
    </location>
</feature>
<accession>A0ABW3CXE0</accession>
<reference evidence="10" key="1">
    <citation type="journal article" date="2019" name="Int. J. Syst. Evol. Microbiol.">
        <title>The Global Catalogue of Microorganisms (GCM) 10K type strain sequencing project: providing services to taxonomists for standard genome sequencing and annotation.</title>
        <authorList>
            <consortium name="The Broad Institute Genomics Platform"/>
            <consortium name="The Broad Institute Genome Sequencing Center for Infectious Disease"/>
            <person name="Wu L."/>
            <person name="Ma J."/>
        </authorList>
    </citation>
    <scope>NUCLEOTIDE SEQUENCE [LARGE SCALE GENOMIC DNA]</scope>
    <source>
        <strain evidence="10">CCUG 62952</strain>
    </source>
</reference>
<name>A0ABW3CXE0_9FLAO</name>
<dbReference type="Proteomes" id="UP001596978">
    <property type="component" value="Unassembled WGS sequence"/>
</dbReference>
<keyword evidence="5" id="KW-0482">Metalloprotease</keyword>
<evidence type="ECO:0000259" key="7">
    <source>
        <dbReference type="Pfam" id="PF00675"/>
    </source>
</evidence>
<evidence type="ECO:0000256" key="2">
    <source>
        <dbReference type="ARBA" id="ARBA00022670"/>
    </source>
</evidence>
<evidence type="ECO:0000256" key="6">
    <source>
        <dbReference type="SAM" id="SignalP"/>
    </source>
</evidence>
<keyword evidence="6" id="KW-0732">Signal</keyword>
<keyword evidence="2" id="KW-0645">Protease</keyword>
<gene>
    <name evidence="9" type="ORF">ACFQ1M_08165</name>
</gene>
<comment type="similarity">
    <text evidence="1">Belongs to the peptidase M16 family.</text>
</comment>
<feature type="domain" description="Peptidase M16 N-terminal" evidence="7">
    <location>
        <begin position="49"/>
        <end position="168"/>
    </location>
</feature>
<dbReference type="Pfam" id="PF05193">
    <property type="entry name" value="Peptidase_M16_C"/>
    <property type="match status" value="1"/>
</dbReference>
<dbReference type="PROSITE" id="PS51257">
    <property type="entry name" value="PROKAR_LIPOPROTEIN"/>
    <property type="match status" value="1"/>
</dbReference>